<name>A0A212R2G5_9PROT</name>
<evidence type="ECO:0000259" key="5">
    <source>
        <dbReference type="PROSITE" id="PS50931"/>
    </source>
</evidence>
<dbReference type="InterPro" id="IPR036388">
    <property type="entry name" value="WH-like_DNA-bd_sf"/>
</dbReference>
<gene>
    <name evidence="6" type="ORF">SAMN07250955_10566</name>
</gene>
<dbReference type="Gene3D" id="3.40.190.290">
    <property type="match status" value="1"/>
</dbReference>
<dbReference type="PRINTS" id="PR00039">
    <property type="entry name" value="HTHLYSR"/>
</dbReference>
<dbReference type="Proteomes" id="UP000197065">
    <property type="component" value="Unassembled WGS sequence"/>
</dbReference>
<keyword evidence="4" id="KW-0804">Transcription</keyword>
<dbReference type="Pfam" id="PF03466">
    <property type="entry name" value="LysR_substrate"/>
    <property type="match status" value="1"/>
</dbReference>
<dbReference type="GO" id="GO:0003700">
    <property type="term" value="F:DNA-binding transcription factor activity"/>
    <property type="evidence" value="ECO:0007669"/>
    <property type="project" value="InterPro"/>
</dbReference>
<keyword evidence="3 6" id="KW-0238">DNA-binding</keyword>
<dbReference type="InterPro" id="IPR005119">
    <property type="entry name" value="LysR_subst-bd"/>
</dbReference>
<dbReference type="Pfam" id="PF00126">
    <property type="entry name" value="HTH_1"/>
    <property type="match status" value="1"/>
</dbReference>
<dbReference type="GO" id="GO:0043565">
    <property type="term" value="F:sequence-specific DNA binding"/>
    <property type="evidence" value="ECO:0007669"/>
    <property type="project" value="TreeGrafter"/>
</dbReference>
<dbReference type="SUPFAM" id="SSF53850">
    <property type="entry name" value="Periplasmic binding protein-like II"/>
    <property type="match status" value="1"/>
</dbReference>
<dbReference type="FunFam" id="1.10.10.10:FF:000001">
    <property type="entry name" value="LysR family transcriptional regulator"/>
    <property type="match status" value="1"/>
</dbReference>
<dbReference type="InterPro" id="IPR000847">
    <property type="entry name" value="LysR_HTH_N"/>
</dbReference>
<dbReference type="PROSITE" id="PS50931">
    <property type="entry name" value="HTH_LYSR"/>
    <property type="match status" value="1"/>
</dbReference>
<evidence type="ECO:0000313" key="6">
    <source>
        <dbReference type="EMBL" id="SNB66214.1"/>
    </source>
</evidence>
<evidence type="ECO:0000313" key="7">
    <source>
        <dbReference type="Proteomes" id="UP000197065"/>
    </source>
</evidence>
<accession>A0A212R2G5</accession>
<dbReference type="Gene3D" id="1.10.10.10">
    <property type="entry name" value="Winged helix-like DNA-binding domain superfamily/Winged helix DNA-binding domain"/>
    <property type="match status" value="1"/>
</dbReference>
<reference evidence="6 7" key="1">
    <citation type="submission" date="2017-06" db="EMBL/GenBank/DDBJ databases">
        <authorList>
            <person name="Kim H.J."/>
            <person name="Triplett B.A."/>
        </authorList>
    </citation>
    <scope>NUCLEOTIDE SEQUENCE [LARGE SCALE GENOMIC DNA]</scope>
    <source>
        <strain evidence="6 7">B29T1</strain>
    </source>
</reference>
<dbReference type="PANTHER" id="PTHR30537">
    <property type="entry name" value="HTH-TYPE TRANSCRIPTIONAL REGULATOR"/>
    <property type="match status" value="1"/>
</dbReference>
<sequence>MIDWDRVRIFHTVAEAGSFTRAADRLGLSQSAISRQIGALEEDLGAPLFHRHARGLVLTEQGDILLETAREVARRMAAAQSALKESRDVPAGHLRISTTVGIGTVWLTEHLSEFLDRYPEISVSLIVSDTEVDLSMREADVAVRLHRPTQADLIQRRLTTFHTHLYAAPSYLEKNGRPTTVAELENHRLVAYGDEAQAPVVSLNWILHAGREDDEQNGRPRMAHFTCNNVYGMLRAVGAGMGLASLPDYLSWAHPHLERVLPEIEGPIFTAYFVYPEELRSSKRVAVFRDFLLEKVAAHNAW</sequence>
<dbReference type="InterPro" id="IPR036390">
    <property type="entry name" value="WH_DNA-bd_sf"/>
</dbReference>
<evidence type="ECO:0000256" key="4">
    <source>
        <dbReference type="ARBA" id="ARBA00023163"/>
    </source>
</evidence>
<dbReference type="RefSeq" id="WP_322112134.1">
    <property type="nucleotide sequence ID" value="NZ_FYEH01000005.1"/>
</dbReference>
<feature type="domain" description="HTH lysR-type" evidence="5">
    <location>
        <begin position="2"/>
        <end position="59"/>
    </location>
</feature>
<evidence type="ECO:0000256" key="1">
    <source>
        <dbReference type="ARBA" id="ARBA00009437"/>
    </source>
</evidence>
<organism evidence="6 7">
    <name type="scientific">Arboricoccus pini</name>
    <dbReference type="NCBI Taxonomy" id="1963835"/>
    <lineage>
        <taxon>Bacteria</taxon>
        <taxon>Pseudomonadati</taxon>
        <taxon>Pseudomonadota</taxon>
        <taxon>Alphaproteobacteria</taxon>
        <taxon>Geminicoccales</taxon>
        <taxon>Geminicoccaceae</taxon>
        <taxon>Arboricoccus</taxon>
    </lineage>
</organism>
<dbReference type="AlphaFoldDB" id="A0A212R2G5"/>
<dbReference type="GO" id="GO:0006351">
    <property type="term" value="P:DNA-templated transcription"/>
    <property type="evidence" value="ECO:0007669"/>
    <property type="project" value="TreeGrafter"/>
</dbReference>
<proteinExistence type="inferred from homology"/>
<dbReference type="InterPro" id="IPR058163">
    <property type="entry name" value="LysR-type_TF_proteobact-type"/>
</dbReference>
<dbReference type="SUPFAM" id="SSF46785">
    <property type="entry name" value="Winged helix' DNA-binding domain"/>
    <property type="match status" value="1"/>
</dbReference>
<evidence type="ECO:0000256" key="3">
    <source>
        <dbReference type="ARBA" id="ARBA00023125"/>
    </source>
</evidence>
<evidence type="ECO:0000256" key="2">
    <source>
        <dbReference type="ARBA" id="ARBA00023015"/>
    </source>
</evidence>
<keyword evidence="7" id="KW-1185">Reference proteome</keyword>
<dbReference type="EMBL" id="FYEH01000005">
    <property type="protein sequence ID" value="SNB66214.1"/>
    <property type="molecule type" value="Genomic_DNA"/>
</dbReference>
<comment type="similarity">
    <text evidence="1">Belongs to the LysR transcriptional regulatory family.</text>
</comment>
<protein>
    <submittedName>
        <fullName evidence="6">DNA-binding transcriptional regulator, LysR family</fullName>
    </submittedName>
</protein>
<dbReference type="CDD" id="cd08422">
    <property type="entry name" value="PBP2_CrgA_like"/>
    <property type="match status" value="1"/>
</dbReference>
<dbReference type="PANTHER" id="PTHR30537:SF20">
    <property type="entry name" value="TRANSCRIPTIONAL REGULATORY PROTEIN"/>
    <property type="match status" value="1"/>
</dbReference>
<keyword evidence="2" id="KW-0805">Transcription regulation</keyword>